<feature type="region of interest" description="Disordered" evidence="1">
    <location>
        <begin position="49"/>
        <end position="83"/>
    </location>
</feature>
<proteinExistence type="predicted"/>
<dbReference type="AlphaFoldDB" id="A0A6G1TZ77"/>
<feature type="region of interest" description="Disordered" evidence="1">
    <location>
        <begin position="1"/>
        <end position="20"/>
    </location>
</feature>
<dbReference type="Proteomes" id="UP000480425">
    <property type="component" value="Unassembled WGS sequence"/>
</dbReference>
<sequence>MARTKDVNVTPEQEEKMTQEVMASFQSSAYGKSYERDYSPLFGELDDAASVNSEAATNAQSSNMEGQPTNESQLPPNPQKRISGKQRKATLEEYQHTFLQVPRIDDRKPVFVSSEVRDRLDRIVRILGGRRMSVSGIIENIVRHHLDLYEEDFEAWRKL</sequence>
<evidence type="ECO:0000256" key="1">
    <source>
        <dbReference type="SAM" id="MobiDB-lite"/>
    </source>
</evidence>
<dbReference type="OrthoDB" id="1096132at2"/>
<dbReference type="RefSeq" id="WP_153123236.1">
    <property type="nucleotide sequence ID" value="NZ_VZCB01000052.1"/>
</dbReference>
<protein>
    <submittedName>
        <fullName evidence="2">DUF3408 domain-containing protein</fullName>
    </submittedName>
</protein>
<comment type="caution">
    <text evidence="2">The sequence shown here is derived from an EMBL/GenBank/DDBJ whole genome shotgun (WGS) entry which is preliminary data.</text>
</comment>
<feature type="compositionally biased region" description="Polar residues" evidence="1">
    <location>
        <begin position="50"/>
        <end position="74"/>
    </location>
</feature>
<reference evidence="2 3" key="1">
    <citation type="submission" date="2019-09" db="EMBL/GenBank/DDBJ databases">
        <title>Distinct polysaccharide growth profiles of human intestinal Prevotella copri isolates.</title>
        <authorList>
            <person name="Fehlner-Peach H."/>
            <person name="Magnabosco C."/>
            <person name="Raghavan V."/>
            <person name="Scher J.U."/>
            <person name="Tett A."/>
            <person name="Cox L.M."/>
            <person name="Gottsegen C."/>
            <person name="Watters A."/>
            <person name="Wiltshire- Gordon J.D."/>
            <person name="Segata N."/>
            <person name="Bonneau R."/>
            <person name="Littman D.R."/>
        </authorList>
    </citation>
    <scope>NUCLEOTIDE SEQUENCE [LARGE SCALE GENOMIC DNA]</scope>
    <source>
        <strain evidence="3">iA622</strain>
    </source>
</reference>
<accession>A0A6G1TZ77</accession>
<gene>
    <name evidence="2" type="ORF">F7D73_06530</name>
</gene>
<organism evidence="2 3">
    <name type="scientific">Segatella copri</name>
    <dbReference type="NCBI Taxonomy" id="165179"/>
    <lineage>
        <taxon>Bacteria</taxon>
        <taxon>Pseudomonadati</taxon>
        <taxon>Bacteroidota</taxon>
        <taxon>Bacteroidia</taxon>
        <taxon>Bacteroidales</taxon>
        <taxon>Prevotellaceae</taxon>
        <taxon>Segatella</taxon>
    </lineage>
</organism>
<dbReference type="EMBL" id="VZCB01000052">
    <property type="protein sequence ID" value="MQN80612.1"/>
    <property type="molecule type" value="Genomic_DNA"/>
</dbReference>
<name>A0A6G1TZ77_9BACT</name>
<evidence type="ECO:0000313" key="3">
    <source>
        <dbReference type="Proteomes" id="UP000480425"/>
    </source>
</evidence>
<dbReference type="Pfam" id="PF11888">
    <property type="entry name" value="DUF3408"/>
    <property type="match status" value="1"/>
</dbReference>
<evidence type="ECO:0000313" key="2">
    <source>
        <dbReference type="EMBL" id="MQN80612.1"/>
    </source>
</evidence>
<dbReference type="InterPro" id="IPR021823">
    <property type="entry name" value="DUF3408"/>
</dbReference>